<evidence type="ECO:0000256" key="4">
    <source>
        <dbReference type="ARBA" id="ARBA00013115"/>
    </source>
</evidence>
<evidence type="ECO:0000256" key="9">
    <source>
        <dbReference type="PIRNR" id="PIRNR032067"/>
    </source>
</evidence>
<dbReference type="EC" id="3.4.15.6" evidence="4 9"/>
<proteinExistence type="inferred from homology"/>
<feature type="active site" description="Charge relay system" evidence="10">
    <location>
        <position position="139"/>
    </location>
</feature>
<dbReference type="CDD" id="cd03145">
    <property type="entry name" value="GAT1_cyanophycinase"/>
    <property type="match status" value="1"/>
</dbReference>
<evidence type="ECO:0000256" key="6">
    <source>
        <dbReference type="ARBA" id="ARBA00022670"/>
    </source>
</evidence>
<dbReference type="GO" id="GO:0008236">
    <property type="term" value="F:serine-type peptidase activity"/>
    <property type="evidence" value="ECO:0007669"/>
    <property type="project" value="UniProtKB-KW"/>
</dbReference>
<evidence type="ECO:0000256" key="8">
    <source>
        <dbReference type="ARBA" id="ARBA00022825"/>
    </source>
</evidence>
<dbReference type="GO" id="GO:0006508">
    <property type="term" value="P:proteolysis"/>
    <property type="evidence" value="ECO:0007669"/>
    <property type="project" value="UniProtKB-KW"/>
</dbReference>
<keyword evidence="7 9" id="KW-0378">Hydrolase</keyword>
<evidence type="ECO:0000256" key="5">
    <source>
        <dbReference type="ARBA" id="ARBA00015719"/>
    </source>
</evidence>
<dbReference type="PANTHER" id="PTHR36175:SF1">
    <property type="entry name" value="CYANOPHYCINASE"/>
    <property type="match status" value="1"/>
</dbReference>
<dbReference type="InterPro" id="IPR029062">
    <property type="entry name" value="Class_I_gatase-like"/>
</dbReference>
<comment type="function">
    <text evidence="2 9">Exopeptidase that catalyzes the hydrolytic cleavage of multi-L-arginyl-poly-L-aspartic acid (cyanophycin; a water-insoluble reserve polymer) into aspartate-arginine dipeptides.</text>
</comment>
<evidence type="ECO:0000256" key="2">
    <source>
        <dbReference type="ARBA" id="ARBA00002039"/>
    </source>
</evidence>
<organism evidence="11">
    <name type="scientific">Oscillatoriales cyanobacterium SpSt-418</name>
    <dbReference type="NCBI Taxonomy" id="2282169"/>
    <lineage>
        <taxon>Bacteria</taxon>
        <taxon>Bacillati</taxon>
        <taxon>Cyanobacteriota</taxon>
        <taxon>Cyanophyceae</taxon>
        <taxon>Oscillatoriophycideae</taxon>
        <taxon>Oscillatoriales</taxon>
    </lineage>
</organism>
<name>A0A7C3KCN3_9CYAN</name>
<comment type="catalytic activity">
    <reaction evidence="1 9">
        <text>[L-4-(L-arginin-2-N-yl)aspartate](n) + H2O = [L-4-(L-arginin-2-N-yl)aspartate](n-1) + L-4-(L-arginin-2-N-yl)aspartate</text>
        <dbReference type="Rhea" id="RHEA:12845"/>
        <dbReference type="Rhea" id="RHEA-COMP:13728"/>
        <dbReference type="Rhea" id="RHEA-COMP:13734"/>
        <dbReference type="ChEBI" id="CHEBI:15377"/>
        <dbReference type="ChEBI" id="CHEBI:137986"/>
        <dbReference type="ChEBI" id="CHEBI:137991"/>
        <dbReference type="EC" id="3.4.15.6"/>
    </reaction>
</comment>
<dbReference type="Pfam" id="PF03575">
    <property type="entry name" value="Peptidase_S51"/>
    <property type="match status" value="1"/>
</dbReference>
<dbReference type="GO" id="GO:0008241">
    <property type="term" value="F:peptidyl-dipeptidase activity"/>
    <property type="evidence" value="ECO:0007669"/>
    <property type="project" value="UniProtKB-EC"/>
</dbReference>
<evidence type="ECO:0000313" key="11">
    <source>
        <dbReference type="EMBL" id="HFM96828.1"/>
    </source>
</evidence>
<evidence type="ECO:0000256" key="3">
    <source>
        <dbReference type="ARBA" id="ARBA00006534"/>
    </source>
</evidence>
<dbReference type="PIRSF" id="PIRSF032067">
    <property type="entry name" value="Cyanophycinase"/>
    <property type="match status" value="1"/>
</dbReference>
<dbReference type="AlphaFoldDB" id="A0A7C3KCN3"/>
<gene>
    <name evidence="11" type="ORF">ENR64_03510</name>
</gene>
<dbReference type="PANTHER" id="PTHR36175">
    <property type="entry name" value="CYANOPHYCINASE"/>
    <property type="match status" value="1"/>
</dbReference>
<accession>A0A7C3KCN3</accession>
<comment type="similarity">
    <text evidence="3 9">Belongs to the peptidase S51 family.</text>
</comment>
<comment type="caution">
    <text evidence="11">The sequence shown here is derived from an EMBL/GenBank/DDBJ whole genome shotgun (WGS) entry which is preliminary data.</text>
</comment>
<dbReference type="GO" id="GO:0004180">
    <property type="term" value="F:carboxypeptidase activity"/>
    <property type="evidence" value="ECO:0007669"/>
    <property type="project" value="UniProtKB-KW"/>
</dbReference>
<keyword evidence="6 9" id="KW-0645">Protease</keyword>
<dbReference type="SUPFAM" id="SSF52317">
    <property type="entry name" value="Class I glutamine amidotransferase-like"/>
    <property type="match status" value="1"/>
</dbReference>
<feature type="active site" description="Charge relay system" evidence="10">
    <location>
        <position position="208"/>
    </location>
</feature>
<dbReference type="Gene3D" id="3.40.50.880">
    <property type="match status" value="1"/>
</dbReference>
<dbReference type="EMBL" id="DSRU01000046">
    <property type="protein sequence ID" value="HFM96828.1"/>
    <property type="molecule type" value="Genomic_DNA"/>
</dbReference>
<sequence length="277" mass="29491">MKGSTETPKAPSQKGALIIVGGAEDREGKCLILREFVRLAGGTDAKIAVLTAATSAPREVGDMYTDIFKRLGVEHIEVVDTRAREDAEDREMIQAIQGATGIFFSGGDQAKIVESIKGTPLDAAIRERHEQGAVVGGTSAGAAMMPDTMIIEGDSTTNPRPEVVELGPGMGFLPGVVIDQHFAQRGRLGRLLAALLLQPTMLGFGIDEDTAMVVQGQEFHVVGNGTITVIDESESSHNNVDHALKDEDLAVFGVKLHILPNGYRFNLNNRQPIAPGA</sequence>
<evidence type="ECO:0000256" key="1">
    <source>
        <dbReference type="ARBA" id="ARBA00001092"/>
    </source>
</evidence>
<keyword evidence="8 9" id="KW-0720">Serine protease</keyword>
<keyword evidence="11" id="KW-0121">Carboxypeptidase</keyword>
<feature type="active site" description="Charge relay system" evidence="10">
    <location>
        <position position="181"/>
    </location>
</feature>
<dbReference type="InterPro" id="IPR005320">
    <property type="entry name" value="Peptidase_S51"/>
</dbReference>
<evidence type="ECO:0000256" key="10">
    <source>
        <dbReference type="PIRSR" id="PIRSR032067-1"/>
    </source>
</evidence>
<dbReference type="InterPro" id="IPR011811">
    <property type="entry name" value="Peptidase_S51_cyanophycinase"/>
</dbReference>
<reference evidence="11" key="1">
    <citation type="journal article" date="2020" name="mSystems">
        <title>Genome- and Community-Level Interaction Insights into Carbon Utilization and Element Cycling Functions of Hydrothermarchaeota in Hydrothermal Sediment.</title>
        <authorList>
            <person name="Zhou Z."/>
            <person name="Liu Y."/>
            <person name="Xu W."/>
            <person name="Pan J."/>
            <person name="Luo Z.H."/>
            <person name="Li M."/>
        </authorList>
    </citation>
    <scope>NUCLEOTIDE SEQUENCE [LARGE SCALE GENOMIC DNA]</scope>
    <source>
        <strain evidence="11">SpSt-418</strain>
    </source>
</reference>
<protein>
    <recommendedName>
        <fullName evidence="5 9">Cyanophycinase</fullName>
        <ecNumber evidence="4 9">3.4.15.6</ecNumber>
    </recommendedName>
</protein>
<dbReference type="NCBIfam" id="TIGR02069">
    <property type="entry name" value="cyanophycinase"/>
    <property type="match status" value="1"/>
</dbReference>
<evidence type="ECO:0000256" key="7">
    <source>
        <dbReference type="ARBA" id="ARBA00022801"/>
    </source>
</evidence>